<dbReference type="Proteomes" id="UP001298753">
    <property type="component" value="Unassembled WGS sequence"/>
</dbReference>
<feature type="transmembrane region" description="Helical" evidence="9">
    <location>
        <begin position="311"/>
        <end position="332"/>
    </location>
</feature>
<name>A0AAW4W0L3_9FIRM</name>
<feature type="region of interest" description="Disordered" evidence="8">
    <location>
        <begin position="422"/>
        <end position="447"/>
    </location>
</feature>
<gene>
    <name evidence="10" type="ORF">LKD22_06655</name>
</gene>
<feature type="compositionally biased region" description="Basic and acidic residues" evidence="8">
    <location>
        <begin position="438"/>
        <end position="447"/>
    </location>
</feature>
<evidence type="ECO:0000313" key="10">
    <source>
        <dbReference type="EMBL" id="MCC2176806.1"/>
    </source>
</evidence>
<dbReference type="PANTHER" id="PTHR21716:SF53">
    <property type="entry name" value="PERMEASE PERM-RELATED"/>
    <property type="match status" value="1"/>
</dbReference>
<feature type="transmembrane region" description="Helical" evidence="9">
    <location>
        <begin position="283"/>
        <end position="304"/>
    </location>
</feature>
<evidence type="ECO:0000256" key="2">
    <source>
        <dbReference type="ARBA" id="ARBA00009773"/>
    </source>
</evidence>
<evidence type="ECO:0000256" key="1">
    <source>
        <dbReference type="ARBA" id="ARBA00004651"/>
    </source>
</evidence>
<feature type="transmembrane region" description="Helical" evidence="9">
    <location>
        <begin position="184"/>
        <end position="209"/>
    </location>
</feature>
<feature type="transmembrane region" description="Helical" evidence="9">
    <location>
        <begin position="21"/>
        <end position="49"/>
    </location>
</feature>
<reference evidence="10 11" key="1">
    <citation type="submission" date="2021-10" db="EMBL/GenBank/DDBJ databases">
        <title>Anaerobic single-cell dispensing facilitates the cultivation of human gut bacteria.</title>
        <authorList>
            <person name="Afrizal A."/>
        </authorList>
    </citation>
    <scope>NUCLEOTIDE SEQUENCE [LARGE SCALE GENOMIC DNA]</scope>
    <source>
        <strain evidence="10 11">CLA-AA-H270</strain>
    </source>
</reference>
<sequence>MEDPNQEKKSRFDLQPHYIEWGLTALGVIVACVLVVFVLFRMTMIWGIIKKFFSILSPFIYGFVMAYLLMPVFNMLYRNLQPLMSRKFKNGTRLAKGLCSALTLAFGLAVVGVLLWMVLPQLVTSITSLVDSMDLYMNEISGWVASLLHNNPEIEHSFMRLYDQFSAQIMNWAQNDLLPQLGNMMSGVVTTVNVLMNLLIGVIIALYILNSKDTFCAQAKKMTYSLFTVEKANAIMARVAHIHRVFGGFITGKLMDSSIIGVLCFIGMRLMISFGWMTMPTSYALLIAVIIGVTNIIPFFGPFIGAIPSTILIMVISPVQALYFVIFVLLLQQFDGNILGPKILGNATGLSSFWVMFAILLFGGVMGFAGMVIGVPLFAVLYSMLTEKINHLLKKRGLSVDTNDYRGHKRIDPETHAFVEAQETMPPVSAKERRRAAQQKDQENKNQ</sequence>
<keyword evidence="3" id="KW-0813">Transport</keyword>
<keyword evidence="4" id="KW-1003">Cell membrane</keyword>
<keyword evidence="5 9" id="KW-0812">Transmembrane</keyword>
<comment type="similarity">
    <text evidence="2">Belongs to the autoinducer-2 exporter (AI-2E) (TC 2.A.86) family.</text>
</comment>
<proteinExistence type="inferred from homology"/>
<feature type="transmembrane region" description="Helical" evidence="9">
    <location>
        <begin position="55"/>
        <end position="77"/>
    </location>
</feature>
<evidence type="ECO:0000256" key="4">
    <source>
        <dbReference type="ARBA" id="ARBA00022475"/>
    </source>
</evidence>
<dbReference type="EMBL" id="JAJEPX010000016">
    <property type="protein sequence ID" value="MCC2176806.1"/>
    <property type="molecule type" value="Genomic_DNA"/>
</dbReference>
<evidence type="ECO:0000256" key="3">
    <source>
        <dbReference type="ARBA" id="ARBA00022448"/>
    </source>
</evidence>
<evidence type="ECO:0000256" key="6">
    <source>
        <dbReference type="ARBA" id="ARBA00022989"/>
    </source>
</evidence>
<evidence type="ECO:0000256" key="8">
    <source>
        <dbReference type="SAM" id="MobiDB-lite"/>
    </source>
</evidence>
<comment type="caution">
    <text evidence="10">The sequence shown here is derived from an EMBL/GenBank/DDBJ whole genome shotgun (WGS) entry which is preliminary data.</text>
</comment>
<feature type="transmembrane region" description="Helical" evidence="9">
    <location>
        <begin position="352"/>
        <end position="385"/>
    </location>
</feature>
<evidence type="ECO:0000256" key="5">
    <source>
        <dbReference type="ARBA" id="ARBA00022692"/>
    </source>
</evidence>
<dbReference type="GO" id="GO:0055085">
    <property type="term" value="P:transmembrane transport"/>
    <property type="evidence" value="ECO:0007669"/>
    <property type="project" value="TreeGrafter"/>
</dbReference>
<evidence type="ECO:0000313" key="11">
    <source>
        <dbReference type="Proteomes" id="UP001298753"/>
    </source>
</evidence>
<keyword evidence="6 9" id="KW-1133">Transmembrane helix</keyword>
<dbReference type="PANTHER" id="PTHR21716">
    <property type="entry name" value="TRANSMEMBRANE PROTEIN"/>
    <property type="match status" value="1"/>
</dbReference>
<comment type="subcellular location">
    <subcellularLocation>
        <location evidence="1">Cell membrane</location>
        <topology evidence="1">Multi-pass membrane protein</topology>
    </subcellularLocation>
</comment>
<dbReference type="InterPro" id="IPR002549">
    <property type="entry name" value="AI-2E-like"/>
</dbReference>
<dbReference type="GO" id="GO:0005886">
    <property type="term" value="C:plasma membrane"/>
    <property type="evidence" value="ECO:0007669"/>
    <property type="project" value="UniProtKB-SubCell"/>
</dbReference>
<dbReference type="Pfam" id="PF01594">
    <property type="entry name" value="AI-2E_transport"/>
    <property type="match status" value="1"/>
</dbReference>
<dbReference type="AlphaFoldDB" id="A0AAW4W0L3"/>
<feature type="transmembrane region" description="Helical" evidence="9">
    <location>
        <begin position="98"/>
        <end position="119"/>
    </location>
</feature>
<evidence type="ECO:0000256" key="7">
    <source>
        <dbReference type="ARBA" id="ARBA00023136"/>
    </source>
</evidence>
<organism evidence="10 11">
    <name type="scientific">Agathobaculum butyriciproducens</name>
    <dbReference type="NCBI Taxonomy" id="1628085"/>
    <lineage>
        <taxon>Bacteria</taxon>
        <taxon>Bacillati</taxon>
        <taxon>Bacillota</taxon>
        <taxon>Clostridia</taxon>
        <taxon>Eubacteriales</taxon>
        <taxon>Butyricicoccaceae</taxon>
        <taxon>Agathobaculum</taxon>
    </lineage>
</organism>
<accession>A0AAW4W0L3</accession>
<keyword evidence="7 9" id="KW-0472">Membrane</keyword>
<protein>
    <submittedName>
        <fullName evidence="10">AI-2E family transporter</fullName>
    </submittedName>
</protein>
<dbReference type="GeneID" id="98659157"/>
<dbReference type="RefSeq" id="WP_227600621.1">
    <property type="nucleotide sequence ID" value="NZ_JAJEPX010000016.1"/>
</dbReference>
<evidence type="ECO:0000256" key="9">
    <source>
        <dbReference type="SAM" id="Phobius"/>
    </source>
</evidence>
<keyword evidence="11" id="KW-1185">Reference proteome</keyword>